<dbReference type="Proteomes" id="UP000271974">
    <property type="component" value="Unassembled WGS sequence"/>
</dbReference>
<keyword evidence="2" id="KW-1185">Reference proteome</keyword>
<accession>A0A3S0ZTN3</accession>
<gene>
    <name evidence="1" type="ORF">EGW08_009732</name>
</gene>
<evidence type="ECO:0000313" key="2">
    <source>
        <dbReference type="Proteomes" id="UP000271974"/>
    </source>
</evidence>
<reference evidence="1 2" key="1">
    <citation type="submission" date="2019-01" db="EMBL/GenBank/DDBJ databases">
        <title>A draft genome assembly of the solar-powered sea slug Elysia chlorotica.</title>
        <authorList>
            <person name="Cai H."/>
            <person name="Li Q."/>
            <person name="Fang X."/>
            <person name="Li J."/>
            <person name="Curtis N.E."/>
            <person name="Altenburger A."/>
            <person name="Shibata T."/>
            <person name="Feng M."/>
            <person name="Maeda T."/>
            <person name="Schwartz J.A."/>
            <person name="Shigenobu S."/>
            <person name="Lundholm N."/>
            <person name="Nishiyama T."/>
            <person name="Yang H."/>
            <person name="Hasebe M."/>
            <person name="Li S."/>
            <person name="Pierce S.K."/>
            <person name="Wang J."/>
        </authorList>
    </citation>
    <scope>NUCLEOTIDE SEQUENCE [LARGE SCALE GENOMIC DNA]</scope>
    <source>
        <strain evidence="1">EC2010</strain>
        <tissue evidence="1">Whole organism of an adult</tissue>
    </source>
</reference>
<sequence length="176" mass="21013">MTDRRYSNSMFQEALQAYKKAVAIPTKNFVSQFHMEKTSLLMFDIIQIKNLSDIDAQISKFEEVSEKVNTYLRDLSKEKSENKNNIALEKITSVVWNAKCQIDQEIMMLKMDKLSAVEQKPQELNVQQQKDQHLKKVVEEYLEWRDQNDNNKAMSLYDILAWPFRKIRDWLKRFKI</sequence>
<protein>
    <submittedName>
        <fullName evidence="1">Uncharacterized protein</fullName>
    </submittedName>
</protein>
<proteinExistence type="predicted"/>
<comment type="caution">
    <text evidence="1">The sequence shown here is derived from an EMBL/GenBank/DDBJ whole genome shotgun (WGS) entry which is preliminary data.</text>
</comment>
<evidence type="ECO:0000313" key="1">
    <source>
        <dbReference type="EMBL" id="RUS82518.1"/>
    </source>
</evidence>
<dbReference type="AlphaFoldDB" id="A0A3S0ZTN3"/>
<dbReference type="EMBL" id="RQTK01000283">
    <property type="protein sequence ID" value="RUS82518.1"/>
    <property type="molecule type" value="Genomic_DNA"/>
</dbReference>
<organism evidence="1 2">
    <name type="scientific">Elysia chlorotica</name>
    <name type="common">Eastern emerald elysia</name>
    <name type="synonym">Sea slug</name>
    <dbReference type="NCBI Taxonomy" id="188477"/>
    <lineage>
        <taxon>Eukaryota</taxon>
        <taxon>Metazoa</taxon>
        <taxon>Spiralia</taxon>
        <taxon>Lophotrochozoa</taxon>
        <taxon>Mollusca</taxon>
        <taxon>Gastropoda</taxon>
        <taxon>Heterobranchia</taxon>
        <taxon>Euthyneura</taxon>
        <taxon>Panpulmonata</taxon>
        <taxon>Sacoglossa</taxon>
        <taxon>Placobranchoidea</taxon>
        <taxon>Plakobranchidae</taxon>
        <taxon>Elysia</taxon>
    </lineage>
</organism>
<name>A0A3S0ZTN3_ELYCH</name>